<keyword evidence="3" id="KW-1185">Reference proteome</keyword>
<name>A0A852U420_9ACTN</name>
<evidence type="ECO:0000313" key="2">
    <source>
        <dbReference type="EMBL" id="NYE50939.1"/>
    </source>
</evidence>
<dbReference type="SUPFAM" id="SSF54427">
    <property type="entry name" value="NTF2-like"/>
    <property type="match status" value="1"/>
</dbReference>
<dbReference type="Gene3D" id="3.10.450.50">
    <property type="match status" value="1"/>
</dbReference>
<feature type="domain" description="SnoaL-like" evidence="1">
    <location>
        <begin position="14"/>
        <end position="114"/>
    </location>
</feature>
<protein>
    <submittedName>
        <fullName evidence="2">Ketosteroid isomerase-like protein</fullName>
    </submittedName>
</protein>
<proteinExistence type="predicted"/>
<dbReference type="GO" id="GO:0016853">
    <property type="term" value="F:isomerase activity"/>
    <property type="evidence" value="ECO:0007669"/>
    <property type="project" value="UniProtKB-KW"/>
</dbReference>
<keyword evidence="2" id="KW-0413">Isomerase</keyword>
<dbReference type="Proteomes" id="UP000589036">
    <property type="component" value="Unassembled WGS sequence"/>
</dbReference>
<dbReference type="InterPro" id="IPR032710">
    <property type="entry name" value="NTF2-like_dom_sf"/>
</dbReference>
<comment type="caution">
    <text evidence="2">The sequence shown here is derived from an EMBL/GenBank/DDBJ whole genome shotgun (WGS) entry which is preliminary data.</text>
</comment>
<dbReference type="SUPFAM" id="SSF51182">
    <property type="entry name" value="RmlC-like cupins"/>
    <property type="match status" value="1"/>
</dbReference>
<dbReference type="CDD" id="cd06990">
    <property type="entry name" value="cupin_DUF861"/>
    <property type="match status" value="1"/>
</dbReference>
<reference evidence="2 3" key="1">
    <citation type="submission" date="2020-07" db="EMBL/GenBank/DDBJ databases">
        <title>Sequencing the genomes of 1000 actinobacteria strains.</title>
        <authorList>
            <person name="Klenk H.-P."/>
        </authorList>
    </citation>
    <scope>NUCLEOTIDE SEQUENCE [LARGE SCALE GENOMIC DNA]</scope>
    <source>
        <strain evidence="2 3">CXB654</strain>
    </source>
</reference>
<dbReference type="AlphaFoldDB" id="A0A852U420"/>
<evidence type="ECO:0000313" key="3">
    <source>
        <dbReference type="Proteomes" id="UP000589036"/>
    </source>
</evidence>
<sequence>MSIMEERKQPFDVAELRHAIEDRDAEAMLRLFADDAEMRIVNRNSPPRAPQTLRGRDQISEALRDVYGREMRHELRNVVVQDDHAAYEELCTYPDGTKVLGIMMVDLANGRIMRQTGVEAWDEEEAAMGGAEQADFTSPDETRTFDRGRIEVVNVAGRAIGRLVLEPGWRWSECVKPLVGTELCMTAHFAYHASGTLAVRMADGTEFEVTPDQVAQIPPGHDAWVVGDEPVVAVDWQGALHYSQR</sequence>
<dbReference type="EMBL" id="JACCCC010000001">
    <property type="protein sequence ID" value="NYE50939.1"/>
    <property type="molecule type" value="Genomic_DNA"/>
</dbReference>
<evidence type="ECO:0000259" key="1">
    <source>
        <dbReference type="Pfam" id="PF12680"/>
    </source>
</evidence>
<organism evidence="2 3">
    <name type="scientific">Spinactinospora alkalitolerans</name>
    <dbReference type="NCBI Taxonomy" id="687207"/>
    <lineage>
        <taxon>Bacteria</taxon>
        <taxon>Bacillati</taxon>
        <taxon>Actinomycetota</taxon>
        <taxon>Actinomycetes</taxon>
        <taxon>Streptosporangiales</taxon>
        <taxon>Nocardiopsidaceae</taxon>
        <taxon>Spinactinospora</taxon>
    </lineage>
</organism>
<dbReference type="RefSeq" id="WP_179646341.1">
    <property type="nucleotide sequence ID" value="NZ_BAAAYY010000005.1"/>
</dbReference>
<dbReference type="Pfam" id="PF12680">
    <property type="entry name" value="SnoaL_2"/>
    <property type="match status" value="1"/>
</dbReference>
<dbReference type="InterPro" id="IPR011051">
    <property type="entry name" value="RmlC_Cupin_sf"/>
</dbReference>
<gene>
    <name evidence="2" type="ORF">HDA32_006059</name>
</gene>
<accession>A0A852U420</accession>
<dbReference type="InterPro" id="IPR037401">
    <property type="entry name" value="SnoaL-like"/>
</dbReference>